<dbReference type="PANTHER" id="PTHR14237:SF19">
    <property type="entry name" value="MITOCHONDRIAL AMIDOXIME REDUCING COMPONENT 1"/>
    <property type="match status" value="1"/>
</dbReference>
<reference evidence="2 3" key="1">
    <citation type="submission" date="2022-02" db="EMBL/GenBank/DDBJ databases">
        <title>Uncovering new skin microbiome diversity through culturing and metagenomics.</title>
        <authorList>
            <person name="Conlan S."/>
            <person name="Deming C."/>
            <person name="Nisc Comparative Sequencing Program N."/>
            <person name="Segre J.A."/>
        </authorList>
    </citation>
    <scope>NUCLEOTIDE SEQUENCE [LARGE SCALE GENOMIC DNA]</scope>
    <source>
        <strain evidence="2 3">ACRQZ</strain>
    </source>
</reference>
<proteinExistence type="predicted"/>
<dbReference type="PROSITE" id="PS51340">
    <property type="entry name" value="MOSC"/>
    <property type="match status" value="1"/>
</dbReference>
<feature type="domain" description="MOSC" evidence="1">
    <location>
        <begin position="106"/>
        <end position="277"/>
    </location>
</feature>
<dbReference type="InterPro" id="IPR005303">
    <property type="entry name" value="MOCOS_middle"/>
</dbReference>
<dbReference type="PANTHER" id="PTHR14237">
    <property type="entry name" value="MOLYBDOPTERIN COFACTOR SULFURASE MOSC"/>
    <property type="match status" value="1"/>
</dbReference>
<accession>A0ABS9Q280</accession>
<gene>
    <name evidence="2" type="ORF">MHL29_08835</name>
</gene>
<evidence type="ECO:0000259" key="1">
    <source>
        <dbReference type="PROSITE" id="PS51340"/>
    </source>
</evidence>
<dbReference type="Pfam" id="PF03473">
    <property type="entry name" value="MOSC"/>
    <property type="match status" value="1"/>
</dbReference>
<dbReference type="InterPro" id="IPR011037">
    <property type="entry name" value="Pyrv_Knase-like_insert_dom_sf"/>
</dbReference>
<organism evidence="2 3">
    <name type="scientific">Arsenicicoccus bolidensis</name>
    <dbReference type="NCBI Taxonomy" id="229480"/>
    <lineage>
        <taxon>Bacteria</taxon>
        <taxon>Bacillati</taxon>
        <taxon>Actinomycetota</taxon>
        <taxon>Actinomycetes</taxon>
        <taxon>Micrococcales</taxon>
        <taxon>Intrasporangiaceae</taxon>
        <taxon>Arsenicicoccus</taxon>
    </lineage>
</organism>
<keyword evidence="3" id="KW-1185">Reference proteome</keyword>
<protein>
    <submittedName>
        <fullName evidence="2">MOSC domain-containing protein</fullName>
    </submittedName>
</protein>
<sequence length="280" mass="31236">MTRVTDLAYYPLKSAGGVPVPEAVVEHWSIRHDRRWMLLQDDGRMISAREAPTLLLLRAEHRTHDGALVVRHAAGAVDPLEVSVPDQGEHREGVVWGAAVRGREASPEASAWFEDYLGRTGLHLVWCDDPTFRPVDQRYAEPGDTVTFSDGFPLLLTSTPSLGRLQEWVDESTDRRGEPRVELTMDRFRPSVVVDGGEPLEEQGWDRVRIGEMTFRMAKHCGRCVMTTYDTTSLDRTKEPLRSLGEHNAIDGRLVFGVNLVPEGTGTLRVGDEVTPIQGS</sequence>
<dbReference type="Pfam" id="PF03476">
    <property type="entry name" value="MOSC_N"/>
    <property type="match status" value="1"/>
</dbReference>
<dbReference type="Proteomes" id="UP001521931">
    <property type="component" value="Unassembled WGS sequence"/>
</dbReference>
<name>A0ABS9Q280_9MICO</name>
<evidence type="ECO:0000313" key="3">
    <source>
        <dbReference type="Proteomes" id="UP001521931"/>
    </source>
</evidence>
<comment type="caution">
    <text evidence="2">The sequence shown here is derived from an EMBL/GenBank/DDBJ whole genome shotgun (WGS) entry which is preliminary data.</text>
</comment>
<dbReference type="InterPro" id="IPR005302">
    <property type="entry name" value="MoCF_Sase_C"/>
</dbReference>
<dbReference type="SUPFAM" id="SSF50800">
    <property type="entry name" value="PK beta-barrel domain-like"/>
    <property type="match status" value="1"/>
</dbReference>
<evidence type="ECO:0000313" key="2">
    <source>
        <dbReference type="EMBL" id="MCG7321990.1"/>
    </source>
</evidence>
<dbReference type="RefSeq" id="WP_239263924.1">
    <property type="nucleotide sequence ID" value="NZ_JAKRCV010000023.1"/>
</dbReference>
<dbReference type="EMBL" id="JAKRCV010000023">
    <property type="protein sequence ID" value="MCG7321990.1"/>
    <property type="molecule type" value="Genomic_DNA"/>
</dbReference>
<dbReference type="SUPFAM" id="SSF141673">
    <property type="entry name" value="MOSC N-terminal domain-like"/>
    <property type="match status" value="1"/>
</dbReference>